<gene>
    <name evidence="1" type="ORF">FisN_2Lu077</name>
</gene>
<name>A0A1Z5JX29_FISSO</name>
<protein>
    <submittedName>
        <fullName evidence="1">Uncharacterized protein</fullName>
    </submittedName>
</protein>
<accession>A0A1Z5JX29</accession>
<organism evidence="1 2">
    <name type="scientific">Fistulifera solaris</name>
    <name type="common">Oleaginous diatom</name>
    <dbReference type="NCBI Taxonomy" id="1519565"/>
    <lineage>
        <taxon>Eukaryota</taxon>
        <taxon>Sar</taxon>
        <taxon>Stramenopiles</taxon>
        <taxon>Ochrophyta</taxon>
        <taxon>Bacillariophyta</taxon>
        <taxon>Bacillariophyceae</taxon>
        <taxon>Bacillariophycidae</taxon>
        <taxon>Naviculales</taxon>
        <taxon>Naviculaceae</taxon>
        <taxon>Fistulifera</taxon>
    </lineage>
</organism>
<keyword evidence="2" id="KW-1185">Reference proteome</keyword>
<evidence type="ECO:0000313" key="2">
    <source>
        <dbReference type="Proteomes" id="UP000198406"/>
    </source>
</evidence>
<dbReference type="AlphaFoldDB" id="A0A1Z5JX29"/>
<reference evidence="1 2" key="1">
    <citation type="journal article" date="2015" name="Plant Cell">
        <title>Oil accumulation by the oleaginous diatom Fistulifera solaris as revealed by the genome and transcriptome.</title>
        <authorList>
            <person name="Tanaka T."/>
            <person name="Maeda Y."/>
            <person name="Veluchamy A."/>
            <person name="Tanaka M."/>
            <person name="Abida H."/>
            <person name="Marechal E."/>
            <person name="Bowler C."/>
            <person name="Muto M."/>
            <person name="Sunaga Y."/>
            <person name="Tanaka M."/>
            <person name="Yoshino T."/>
            <person name="Taniguchi T."/>
            <person name="Fukuda Y."/>
            <person name="Nemoto M."/>
            <person name="Matsumoto M."/>
            <person name="Wong P.S."/>
            <person name="Aburatani S."/>
            <person name="Fujibuchi W."/>
        </authorList>
    </citation>
    <scope>NUCLEOTIDE SEQUENCE [LARGE SCALE GENOMIC DNA]</scope>
    <source>
        <strain evidence="1 2">JPCC DA0580</strain>
    </source>
</reference>
<dbReference type="InParanoid" id="A0A1Z5JX29"/>
<dbReference type="PANTHER" id="PTHR33324:SF2">
    <property type="entry name" value="MYB_SANT-LIKE DNA-BINDING DOMAIN-CONTAINING PROTEIN"/>
    <property type="match status" value="1"/>
</dbReference>
<dbReference type="Proteomes" id="UP000198406">
    <property type="component" value="Unassembled WGS sequence"/>
</dbReference>
<comment type="caution">
    <text evidence="1">The sequence shown here is derived from an EMBL/GenBank/DDBJ whole genome shotgun (WGS) entry which is preliminary data.</text>
</comment>
<evidence type="ECO:0000313" key="1">
    <source>
        <dbReference type="EMBL" id="GAX18426.1"/>
    </source>
</evidence>
<dbReference type="EMBL" id="BDSP01000130">
    <property type="protein sequence ID" value="GAX18426.1"/>
    <property type="molecule type" value="Genomic_DNA"/>
</dbReference>
<sequence length="200" mass="23978">MQKGSYTLLVNCKWCRRLIHQKCCETHVFAKHNLLLYRSVVCTKQCYLMRQKIRTNLHFMRKKDGKYDKEDPNTSEALLLRWMMEPGNYNCYREFDRMHWIRISQEIAEYINASGVVRKETTAEVKEKIDLIEKQMHRANLSRWNNREGFKNSDPKVFLEEMTKICEHYEVFIPIYDNRICPLPKVTSATLFGKKGDIRM</sequence>
<proteinExistence type="predicted"/>
<dbReference type="PANTHER" id="PTHR33324">
    <property type="entry name" value="EXPRESSED PROTEIN"/>
    <property type="match status" value="1"/>
</dbReference>